<protein>
    <submittedName>
        <fullName evidence="2">Secreted protein</fullName>
    </submittedName>
</protein>
<keyword evidence="1" id="KW-1133">Transmembrane helix</keyword>
<dbReference type="Proteomes" id="UP000076962">
    <property type="component" value="Unassembled WGS sequence"/>
</dbReference>
<keyword evidence="3" id="KW-1185">Reference proteome</keyword>
<evidence type="ECO:0000313" key="3">
    <source>
        <dbReference type="Proteomes" id="UP000076962"/>
    </source>
</evidence>
<evidence type="ECO:0000256" key="1">
    <source>
        <dbReference type="SAM" id="Phobius"/>
    </source>
</evidence>
<dbReference type="EMBL" id="LUTY01003104">
    <property type="protein sequence ID" value="OAD18745.1"/>
    <property type="molecule type" value="Genomic_DNA"/>
</dbReference>
<keyword evidence="1" id="KW-0812">Transmembrane</keyword>
<dbReference type="InterPro" id="IPR045584">
    <property type="entry name" value="Pilin-like"/>
</dbReference>
<organism evidence="2 3">
    <name type="scientific">Candidatus Thiomargarita nelsonii</name>
    <dbReference type="NCBI Taxonomy" id="1003181"/>
    <lineage>
        <taxon>Bacteria</taxon>
        <taxon>Pseudomonadati</taxon>
        <taxon>Pseudomonadota</taxon>
        <taxon>Gammaproteobacteria</taxon>
        <taxon>Thiotrichales</taxon>
        <taxon>Thiotrichaceae</taxon>
        <taxon>Thiomargarita</taxon>
    </lineage>
</organism>
<dbReference type="SUPFAM" id="SSF54523">
    <property type="entry name" value="Pili subunits"/>
    <property type="match status" value="1"/>
</dbReference>
<feature type="transmembrane region" description="Helical" evidence="1">
    <location>
        <begin position="7"/>
        <end position="28"/>
    </location>
</feature>
<dbReference type="Gene3D" id="3.30.700.10">
    <property type="entry name" value="Glycoprotein, Type 4 Pilin"/>
    <property type="match status" value="1"/>
</dbReference>
<name>A0A176RSM6_9GAMM</name>
<sequence length="130" mass="14905">MKTKQKGFTFLELMSTIATACIFALWAFPSYTEYLQQQAKYSETVQSDFKEPLLGIETKPDDKNWFITAVNVTDSARYTSNNLAKPELWKKLSTQMEEGSPTLVLVYDRTSHTWNCTSNLTSLPKEFAEK</sequence>
<dbReference type="AlphaFoldDB" id="A0A176RSM6"/>
<comment type="caution">
    <text evidence="2">The sequence shown here is derived from an EMBL/GenBank/DDBJ whole genome shotgun (WGS) entry which is preliminary data.</text>
</comment>
<evidence type="ECO:0000313" key="2">
    <source>
        <dbReference type="EMBL" id="OAD18745.1"/>
    </source>
</evidence>
<proteinExistence type="predicted"/>
<gene>
    <name evidence="2" type="ORF">THIOM_005652</name>
</gene>
<reference evidence="2 3" key="1">
    <citation type="submission" date="2016-05" db="EMBL/GenBank/DDBJ databases">
        <title>Single-cell genome of chain-forming Candidatus Thiomargarita nelsonii and comparison to other large sulfur-oxidizing bacteria.</title>
        <authorList>
            <person name="Winkel M."/>
            <person name="Salman V."/>
            <person name="Woyke T."/>
            <person name="Schulz-Vogt H."/>
            <person name="Richter M."/>
            <person name="Flood B."/>
            <person name="Bailey J."/>
            <person name="Amann R."/>
            <person name="Mussmann M."/>
        </authorList>
    </citation>
    <scope>NUCLEOTIDE SEQUENCE [LARGE SCALE GENOMIC DNA]</scope>
    <source>
        <strain evidence="2 3">THI036</strain>
    </source>
</reference>
<accession>A0A176RSM6</accession>
<keyword evidence="1" id="KW-0472">Membrane</keyword>